<dbReference type="SUPFAM" id="SSF53098">
    <property type="entry name" value="Ribonuclease H-like"/>
    <property type="match status" value="1"/>
</dbReference>
<dbReference type="InterPro" id="IPR036236">
    <property type="entry name" value="Znf_C2H2_sf"/>
</dbReference>
<accession>A0A4W5NRW0</accession>
<evidence type="ECO:0000256" key="1">
    <source>
        <dbReference type="ARBA" id="ARBA00004123"/>
    </source>
</evidence>
<feature type="domain" description="SET" evidence="9">
    <location>
        <begin position="167"/>
        <end position="287"/>
    </location>
</feature>
<evidence type="ECO:0000256" key="5">
    <source>
        <dbReference type="ARBA" id="ARBA00023125"/>
    </source>
</evidence>
<evidence type="ECO:0000256" key="8">
    <source>
        <dbReference type="SAM" id="MobiDB-lite"/>
    </source>
</evidence>
<dbReference type="Pfam" id="PF02892">
    <property type="entry name" value="zf-BED"/>
    <property type="match status" value="2"/>
</dbReference>
<dbReference type="SUPFAM" id="SSF140996">
    <property type="entry name" value="Hermes dimerisation domain"/>
    <property type="match status" value="1"/>
</dbReference>
<feature type="compositionally biased region" description="Gly residues" evidence="8">
    <location>
        <begin position="100"/>
        <end position="116"/>
    </location>
</feature>
<dbReference type="STRING" id="62062.ENSHHUP00000052020"/>
<evidence type="ECO:0000256" key="2">
    <source>
        <dbReference type="ARBA" id="ARBA00022723"/>
    </source>
</evidence>
<dbReference type="GO" id="GO:0046983">
    <property type="term" value="F:protein dimerization activity"/>
    <property type="evidence" value="ECO:0007669"/>
    <property type="project" value="InterPro"/>
</dbReference>
<dbReference type="GO" id="GO:0005634">
    <property type="term" value="C:nucleus"/>
    <property type="evidence" value="ECO:0007669"/>
    <property type="project" value="UniProtKB-SubCell"/>
</dbReference>
<feature type="region of interest" description="Disordered" evidence="8">
    <location>
        <begin position="75"/>
        <end position="116"/>
    </location>
</feature>
<evidence type="ECO:0000256" key="4">
    <source>
        <dbReference type="ARBA" id="ARBA00022833"/>
    </source>
</evidence>
<feature type="compositionally biased region" description="Polar residues" evidence="8">
    <location>
        <begin position="917"/>
        <end position="938"/>
    </location>
</feature>
<organism evidence="11 12">
    <name type="scientific">Hucho hucho</name>
    <name type="common">huchen</name>
    <dbReference type="NCBI Taxonomy" id="62062"/>
    <lineage>
        <taxon>Eukaryota</taxon>
        <taxon>Metazoa</taxon>
        <taxon>Chordata</taxon>
        <taxon>Craniata</taxon>
        <taxon>Vertebrata</taxon>
        <taxon>Euteleostomi</taxon>
        <taxon>Actinopterygii</taxon>
        <taxon>Neopterygii</taxon>
        <taxon>Teleostei</taxon>
        <taxon>Protacanthopterygii</taxon>
        <taxon>Salmoniformes</taxon>
        <taxon>Salmonidae</taxon>
        <taxon>Salmoninae</taxon>
        <taxon>Hucho</taxon>
    </lineage>
</organism>
<evidence type="ECO:0000256" key="7">
    <source>
        <dbReference type="PROSITE-ProRule" id="PRU00027"/>
    </source>
</evidence>
<dbReference type="Proteomes" id="UP000314982">
    <property type="component" value="Unassembled WGS sequence"/>
</dbReference>
<feature type="domain" description="BED-type" evidence="10">
    <location>
        <begin position="8"/>
        <end position="67"/>
    </location>
</feature>
<feature type="compositionally biased region" description="Polar residues" evidence="8">
    <location>
        <begin position="332"/>
        <end position="347"/>
    </location>
</feature>
<reference evidence="11" key="2">
    <citation type="submission" date="2025-08" db="UniProtKB">
        <authorList>
            <consortium name="Ensembl"/>
        </authorList>
    </citation>
    <scope>IDENTIFICATION</scope>
</reference>
<feature type="region of interest" description="Disordered" evidence="8">
    <location>
        <begin position="1067"/>
        <end position="1149"/>
    </location>
</feature>
<feature type="region of interest" description="Disordered" evidence="8">
    <location>
        <begin position="332"/>
        <end position="378"/>
    </location>
</feature>
<dbReference type="GO" id="GO:0008270">
    <property type="term" value="F:zinc ion binding"/>
    <property type="evidence" value="ECO:0007669"/>
    <property type="project" value="UniProtKB-KW"/>
</dbReference>
<sequence length="1273" mass="139899">MDLVSKKRATSTVWVHFGVKPNDKGEPENKEEAICRLCRRIVPCKTGSPTNLRSHLRVHHPDVFYQLMYGGGGGVGASMRQSSETSGSEQSQHYDNGSQGNFGSGQGNFGSGQGNFGSGHGNFVGGHGNFVGGHGNDRPLHFIPDTVVCGEPWLEGGDPRAVVSIPPCLSLRRWGSGPVPGGSAEEEEAGVFAKNLSLHQGWTFGPFVGELTRGPLSCLKYAWAIKENDSYYFVDASDENKSNWMRYVACAACEEEHNLTVFQYRGQIFYRVSQPIPEGTELKVWIGQEYAAMLGLGIGENIKCEFGDKEILLRIFRDIQVVPVGGTSSLPDTNGSYSWSDNSQSGSPLPVISDVSSGLQTDTADPTPVLNPPQNTNQTGLATTMKYDFVKGAEILLSPSQPNSPVWEFFGFEPDPNGQPLDKDKVMCKLCGQHVDYSATVTHLENHLVQMHHMKRRDVIKDGNKPWVSSSRFRPYHTTGGRAPRSSSPATHRTTNNNYSNEDWTWSGNGISAVTDTVTAGLTASPGQRTLSNFLTNQTTTAITNFLIKDLLPPDTVEGEGFKQLIQTLLPSCKEIPSASLLEEVLRDVHTKGRKNWAKLLTNSTGFNEEDSSKPNIPVQFKPSSSTRKAARSRSQTQNQVSHHVAVSADVWCHDWQGDQERYATLWAHFINADFTSHNLALATQRLGETGTGDMDLSMVEATVRSMAQEWDISQPCFILLGGEEMEKMKVGPKKSERSGEGVGGGARHHHPNSTTFLEMEDSISSDDLSGLERAIERANSTREESHSPPIPCFFTAVQSCIEEVMGHSTISKTLSVFQHLLYSLFSLHDKDMVTLHPARKLILVLQKQGMAELKAWAYGKPGWNGLYSVVKTLLRYQNMISETLKQIDCEIQTGQDTGSPTDLDLGATAALKTADNHGTNSTSAGRANSDTTNSFISSVPVPPKPSDWKVLEDLSSMLKPLDVACRTLAKEPFPRLSLVKPILTGLLDRHFAPHPRHRNDSTILKELKKKIRWGLAHRYNDPQINQVLCVACALDPQFHGLGFMEVREQATTFAWLKKEAVRIVEEDRRRAEAESRGGRKRKKRGSSSTTSSSGEMEGDVLRRSKRLKEITPVSFKERAESDSDEEATGSSVNDDSESDNMEPKLEPTSQQTGMEFLLGDLFSSQSQNKQPSVEETVDIELSVFRGEKGATLGVEPLQWWKARSGQLPLLAKVARAYLAAPAVAGSAVQTFLQDGGAAIQRKRTNIPPEGLDPMLFLHHNGLTATTQGYTTV</sequence>
<feature type="region of interest" description="Disordered" evidence="8">
    <location>
        <begin position="463"/>
        <end position="502"/>
    </location>
</feature>
<dbReference type="InterPro" id="IPR003656">
    <property type="entry name" value="Znf_BED"/>
</dbReference>
<dbReference type="Gene3D" id="2.170.270.10">
    <property type="entry name" value="SET domain"/>
    <property type="match status" value="1"/>
</dbReference>
<protein>
    <submittedName>
        <fullName evidence="11">Uncharacterized protein</fullName>
    </submittedName>
</protein>
<evidence type="ECO:0000259" key="9">
    <source>
        <dbReference type="PROSITE" id="PS50280"/>
    </source>
</evidence>
<dbReference type="AlphaFoldDB" id="A0A4W5NRW0"/>
<dbReference type="GO" id="GO:0003677">
    <property type="term" value="F:DNA binding"/>
    <property type="evidence" value="ECO:0007669"/>
    <property type="project" value="UniProtKB-KW"/>
</dbReference>
<dbReference type="PROSITE" id="PS50808">
    <property type="entry name" value="ZF_BED"/>
    <property type="match status" value="2"/>
</dbReference>
<feature type="compositionally biased region" description="Basic and acidic residues" evidence="8">
    <location>
        <begin position="1067"/>
        <end position="1078"/>
    </location>
</feature>
<keyword evidence="4" id="KW-0862">Zinc</keyword>
<keyword evidence="6" id="KW-0539">Nucleus</keyword>
<feature type="region of interest" description="Disordered" evidence="8">
    <location>
        <begin position="731"/>
        <end position="754"/>
    </location>
</feature>
<dbReference type="InterPro" id="IPR008906">
    <property type="entry name" value="HATC_C_dom"/>
</dbReference>
<dbReference type="Gene3D" id="1.10.10.1070">
    <property type="entry name" value="Zinc finger, BED domain-containing"/>
    <property type="match status" value="1"/>
</dbReference>
<feature type="compositionally biased region" description="Basic and acidic residues" evidence="8">
    <location>
        <begin position="731"/>
        <end position="740"/>
    </location>
</feature>
<keyword evidence="2" id="KW-0479">Metal-binding</keyword>
<proteinExistence type="predicted"/>
<dbReference type="PANTHER" id="PTHR46169">
    <property type="entry name" value="DNA REPLICATION-RELATED ELEMENT FACTOR, ISOFORM A"/>
    <property type="match status" value="1"/>
</dbReference>
<evidence type="ECO:0000256" key="3">
    <source>
        <dbReference type="ARBA" id="ARBA00022771"/>
    </source>
</evidence>
<feature type="compositionally biased region" description="Polar residues" evidence="8">
    <location>
        <begin position="354"/>
        <end position="364"/>
    </location>
</feature>
<dbReference type="Pfam" id="PF05699">
    <property type="entry name" value="Dimer_Tnp_hAT"/>
    <property type="match status" value="1"/>
</dbReference>
<reference evidence="12" key="1">
    <citation type="submission" date="2018-06" db="EMBL/GenBank/DDBJ databases">
        <title>Genome assembly of Danube salmon.</title>
        <authorList>
            <person name="Macqueen D.J."/>
            <person name="Gundappa M.K."/>
        </authorList>
    </citation>
    <scope>NUCLEOTIDE SEQUENCE [LARGE SCALE GENOMIC DNA]</scope>
</reference>
<dbReference type="PROSITE" id="PS50280">
    <property type="entry name" value="SET"/>
    <property type="match status" value="1"/>
</dbReference>
<comment type="subcellular location">
    <subcellularLocation>
        <location evidence="1">Nucleus</location>
    </subcellularLocation>
</comment>
<evidence type="ECO:0000256" key="6">
    <source>
        <dbReference type="ARBA" id="ARBA00023242"/>
    </source>
</evidence>
<evidence type="ECO:0000313" key="11">
    <source>
        <dbReference type="Ensembl" id="ENSHHUP00000052020.1"/>
    </source>
</evidence>
<dbReference type="PANTHER" id="PTHR46169:SF15">
    <property type="entry name" value="INNER CENTROMERE PROTEIN A-LIKE ISOFORM X1-RELATED"/>
    <property type="match status" value="1"/>
</dbReference>
<dbReference type="Ensembl" id="ENSHHUT00000053851.1">
    <property type="protein sequence ID" value="ENSHHUP00000052020.1"/>
    <property type="gene ID" value="ENSHHUG00000031299.1"/>
</dbReference>
<keyword evidence="3 7" id="KW-0863">Zinc-finger</keyword>
<evidence type="ECO:0000313" key="12">
    <source>
        <dbReference type="Proteomes" id="UP000314982"/>
    </source>
</evidence>
<feature type="region of interest" description="Disordered" evidence="8">
    <location>
        <begin position="605"/>
        <end position="640"/>
    </location>
</feature>
<feature type="domain" description="BED-type" evidence="10">
    <location>
        <begin position="401"/>
        <end position="459"/>
    </location>
</feature>
<feature type="compositionally biased region" description="Low complexity" evidence="8">
    <location>
        <begin position="81"/>
        <end position="99"/>
    </location>
</feature>
<keyword evidence="5" id="KW-0238">DNA-binding</keyword>
<feature type="region of interest" description="Disordered" evidence="8">
    <location>
        <begin position="915"/>
        <end position="943"/>
    </location>
</feature>
<dbReference type="GO" id="GO:0006357">
    <property type="term" value="P:regulation of transcription by RNA polymerase II"/>
    <property type="evidence" value="ECO:0007669"/>
    <property type="project" value="TreeGrafter"/>
</dbReference>
<dbReference type="Pfam" id="PF21549">
    <property type="entry name" value="PRDM2_PR"/>
    <property type="match status" value="1"/>
</dbReference>
<evidence type="ECO:0000259" key="10">
    <source>
        <dbReference type="PROSITE" id="PS50808"/>
    </source>
</evidence>
<dbReference type="InterPro" id="IPR052717">
    <property type="entry name" value="Vacuolar_transposase_reg"/>
</dbReference>
<dbReference type="GeneTree" id="ENSGT00940000163186"/>
<dbReference type="SMART" id="SM00614">
    <property type="entry name" value="ZnF_BED"/>
    <property type="match status" value="2"/>
</dbReference>
<dbReference type="InterPro" id="IPR001214">
    <property type="entry name" value="SET_dom"/>
</dbReference>
<dbReference type="InterPro" id="IPR012337">
    <property type="entry name" value="RNaseH-like_sf"/>
</dbReference>
<keyword evidence="12" id="KW-1185">Reference proteome</keyword>
<reference evidence="11" key="3">
    <citation type="submission" date="2025-09" db="UniProtKB">
        <authorList>
            <consortium name="Ensembl"/>
        </authorList>
    </citation>
    <scope>IDENTIFICATION</scope>
</reference>
<feature type="compositionally biased region" description="Polar residues" evidence="8">
    <location>
        <begin position="485"/>
        <end position="502"/>
    </location>
</feature>
<name>A0A4W5NRW0_9TELE</name>
<dbReference type="SUPFAM" id="SSF57667">
    <property type="entry name" value="beta-beta-alpha zinc fingers"/>
    <property type="match status" value="2"/>
</dbReference>
<dbReference type="InterPro" id="IPR046341">
    <property type="entry name" value="SET_dom_sf"/>
</dbReference>